<dbReference type="Proteomes" id="UP000562929">
    <property type="component" value="Unassembled WGS sequence"/>
</dbReference>
<keyword evidence="2" id="KW-0732">Signal</keyword>
<evidence type="ECO:0000256" key="1">
    <source>
        <dbReference type="SAM" id="MobiDB-lite"/>
    </source>
</evidence>
<evidence type="ECO:0000313" key="3">
    <source>
        <dbReference type="EMBL" id="KAF4583214.1"/>
    </source>
</evidence>
<dbReference type="OrthoDB" id="4922652at2759"/>
<evidence type="ECO:0000256" key="2">
    <source>
        <dbReference type="SAM" id="SignalP"/>
    </source>
</evidence>
<evidence type="ECO:0000313" key="4">
    <source>
        <dbReference type="Proteomes" id="UP000562929"/>
    </source>
</evidence>
<dbReference type="EMBL" id="JAACLJ010000007">
    <property type="protein sequence ID" value="KAF4583214.1"/>
    <property type="molecule type" value="Genomic_DNA"/>
</dbReference>
<proteinExistence type="predicted"/>
<gene>
    <name evidence="3" type="ORF">GQ602_006358</name>
</gene>
<comment type="caution">
    <text evidence="3">The sequence shown here is derived from an EMBL/GenBank/DDBJ whole genome shotgun (WGS) entry which is preliminary data.</text>
</comment>
<reference evidence="3 4" key="1">
    <citation type="journal article" date="2020" name="G3 (Bethesda)">
        <title>Genetic Underpinnings of Host Manipulation by Ophiocordyceps as Revealed by Comparative Transcriptomics.</title>
        <authorList>
            <person name="Will I."/>
            <person name="Das B."/>
            <person name="Trinh T."/>
            <person name="Brachmann A."/>
            <person name="Ohm R.A."/>
            <person name="de Bekker C."/>
        </authorList>
    </citation>
    <scope>NUCLEOTIDE SEQUENCE [LARGE SCALE GENOMIC DNA]</scope>
    <source>
        <strain evidence="3 4">EC05</strain>
    </source>
</reference>
<accession>A0A8H4Q339</accession>
<organism evidence="3 4">
    <name type="scientific">Ophiocordyceps camponoti-floridani</name>
    <dbReference type="NCBI Taxonomy" id="2030778"/>
    <lineage>
        <taxon>Eukaryota</taxon>
        <taxon>Fungi</taxon>
        <taxon>Dikarya</taxon>
        <taxon>Ascomycota</taxon>
        <taxon>Pezizomycotina</taxon>
        <taxon>Sordariomycetes</taxon>
        <taxon>Hypocreomycetidae</taxon>
        <taxon>Hypocreales</taxon>
        <taxon>Ophiocordycipitaceae</taxon>
        <taxon>Ophiocordyceps</taxon>
    </lineage>
</organism>
<name>A0A8H4Q339_9HYPO</name>
<feature type="chain" id="PRO_5034687674" evidence="2">
    <location>
        <begin position="23"/>
        <end position="1057"/>
    </location>
</feature>
<feature type="compositionally biased region" description="Basic and acidic residues" evidence="1">
    <location>
        <begin position="64"/>
        <end position="73"/>
    </location>
</feature>
<keyword evidence="4" id="KW-1185">Reference proteome</keyword>
<dbReference type="AlphaFoldDB" id="A0A8H4Q339"/>
<feature type="compositionally biased region" description="Basic and acidic residues" evidence="1">
    <location>
        <begin position="40"/>
        <end position="53"/>
    </location>
</feature>
<protein>
    <submittedName>
        <fullName evidence="3">Heat-labile enterotoxin, A chain</fullName>
    </submittedName>
</protein>
<sequence length="1057" mass="118701">MWPAASFFGLLWLQCAATIIHGESLGLNEAVDLHNVEDAASKDDDRGLDRSRIEYNNPPSARAELQRRSSQKDDETEDVMISNSSLTAVRQFLLGAEIGQDLWDWFAESADQFAAKDHKNLAKTLEIDPVKGKLKESMEKMRAKLDDYLKSTKQSIGFERIPRKGFRSQVSRKYGGVKSALPNPFEVMGAALDFHKALSEDNAVLKREAAVTSLIPVVGCGPEAQIDREKGELNHWDFTACVVGGVLLFTPLKPVGVTMLVIRQIISETTLITETKRGDMRTLWNTTYISEKASNAWDLYCKTAWSEGILSDDFSNASLDLTKAESFALQYAATKELSVLNVGYELLIVGSSSSEEYAAIQLSYGRARTKGFIDLCDMTEARRDELDIYKHEMVMEWLREEATKFKQEFADEYKADGKIVIRDSLARQLRNAQENIGLQRKEAYETNLNLAIDWSMNEWEPEIPAWEKRKTQLPQAFTGFCEKKRSLRKELAGGPAANEVDCRSSDFWTRDGSNLDQLRRGDLRCKLQGKSYGLNHLFFTTCPVGASKTSLACDSKPISVLDPEDYELLSHSGIDEGLVHGGPPGVSRWTAPEVWSEAKEETKERSEGRQTPQVWIQAKPLETINCKAKNISWDFYDLDTIAVAEGKVRCGLPGRPWQSMRWVDGPLVEICQTTQACQLYKPGENLTSDFPKRAAAYGLPAVRPPPPWFSRLIDCSGLQIDWENLQSGGHWMFDPVRRVAEGVDKCGSKEHGTNYWFQWFPRWSDVQYSESRNYSSLVEFTDGVGGDRLDFNGSALYYPTQVKASSVAHMTTPPPEDQNISGKPWHGKRPGTSIICDDDDWDIKSPKQFGDHLRKSLIAKGHVGCGRHGWSDAWHWAEKGKKLVRCRNRFPRDADITCVAWDDFDNLSFDAILGTRATKIPQEPPPSTLTHPFFHDADPQMFIDSDLFEVVTPDSPDGCAKVSDLTYNFQVGSSAGDGTSSRLFIRLGSSSVYHNIVNGPEAGTFVTHTFKEADLGQVFSSSVLDRRGNLYLDKLDFIEIREVGVKSLFDTEWRLQG</sequence>
<feature type="region of interest" description="Disordered" evidence="1">
    <location>
        <begin position="40"/>
        <end position="78"/>
    </location>
</feature>
<feature type="signal peptide" evidence="2">
    <location>
        <begin position="1"/>
        <end position="22"/>
    </location>
</feature>